<dbReference type="FunFam" id="3.30.830.10:FF:000015">
    <property type="entry name" value="Putative zinc metalloprotease"/>
    <property type="match status" value="1"/>
</dbReference>
<dbReference type="SMART" id="SM01264">
    <property type="entry name" value="M16C_associated"/>
    <property type="match status" value="1"/>
</dbReference>
<evidence type="ECO:0000256" key="4">
    <source>
        <dbReference type="ARBA" id="ARBA00011853"/>
    </source>
</evidence>
<keyword evidence="10" id="KW-0496">Mitochondrion</keyword>
<dbReference type="FunFam" id="3.30.830.10:FF:000013">
    <property type="entry name" value="Mitochondrial presequence protease"/>
    <property type="match status" value="1"/>
</dbReference>
<dbReference type="Gene3D" id="3.30.830.10">
    <property type="entry name" value="Metalloenzyme, LuxS/M16 peptidase-like"/>
    <property type="match status" value="4"/>
</dbReference>
<keyword evidence="8" id="KW-0862">Zinc</keyword>
<dbReference type="InterPro" id="IPR007863">
    <property type="entry name" value="Peptidase_M16_C"/>
</dbReference>
<evidence type="ECO:0000256" key="9">
    <source>
        <dbReference type="ARBA" id="ARBA00023049"/>
    </source>
</evidence>
<keyword evidence="9" id="KW-0482">Metalloprotease</keyword>
<dbReference type="GO" id="GO:0046872">
    <property type="term" value="F:metal ion binding"/>
    <property type="evidence" value="ECO:0007669"/>
    <property type="project" value="UniProtKB-KW"/>
</dbReference>
<keyword evidence="5" id="KW-0645">Protease</keyword>
<comment type="subunit">
    <text evidence="4">Monomer and homodimer; homodimerization is induced by binding of the substrate.</text>
</comment>
<evidence type="ECO:0000256" key="11">
    <source>
        <dbReference type="ARBA" id="ARBA00023157"/>
    </source>
</evidence>
<dbReference type="Proteomes" id="UP000694388">
    <property type="component" value="Unplaced"/>
</dbReference>
<dbReference type="FunFam" id="3.30.830.10:FF:000020">
    <property type="entry name" value="Mitochondrial presequence protease"/>
    <property type="match status" value="1"/>
</dbReference>
<dbReference type="GeneTree" id="ENSGT00390000018381"/>
<dbReference type="Ensembl" id="ENSEBUT00000004057.1">
    <property type="protein sequence ID" value="ENSEBUP00000003674.1"/>
    <property type="gene ID" value="ENSEBUG00000002634.1"/>
</dbReference>
<accession>A0A8C4PXV8</accession>
<dbReference type="PANTHER" id="PTHR43016:SF13">
    <property type="entry name" value="PRESEQUENCE PROTEASE, MITOCHONDRIAL"/>
    <property type="match status" value="1"/>
</dbReference>
<dbReference type="AlphaFoldDB" id="A0A8C4PXV8"/>
<evidence type="ECO:0000313" key="15">
    <source>
        <dbReference type="Proteomes" id="UP000694388"/>
    </source>
</evidence>
<proteinExistence type="inferred from homology"/>
<dbReference type="InterPro" id="IPR011765">
    <property type="entry name" value="Pept_M16_N"/>
</dbReference>
<reference evidence="14" key="2">
    <citation type="submission" date="2025-09" db="UniProtKB">
        <authorList>
            <consortium name="Ensembl"/>
        </authorList>
    </citation>
    <scope>IDENTIFICATION</scope>
</reference>
<evidence type="ECO:0000256" key="10">
    <source>
        <dbReference type="ARBA" id="ARBA00023128"/>
    </source>
</evidence>
<evidence type="ECO:0000256" key="7">
    <source>
        <dbReference type="ARBA" id="ARBA00022801"/>
    </source>
</evidence>
<dbReference type="FunFam" id="3.30.830.10:FF:000009">
    <property type="entry name" value="Presequence protease, mitochondrial"/>
    <property type="match status" value="1"/>
</dbReference>
<keyword evidence="15" id="KW-1185">Reference proteome</keyword>
<comment type="subcellular location">
    <subcellularLocation>
        <location evidence="2">Mitochondrion matrix</location>
    </subcellularLocation>
</comment>
<dbReference type="GO" id="GO:0016485">
    <property type="term" value="P:protein processing"/>
    <property type="evidence" value="ECO:0007669"/>
    <property type="project" value="TreeGrafter"/>
</dbReference>
<feature type="domain" description="Peptidase M16C associated" evidence="13">
    <location>
        <begin position="425"/>
        <end position="672"/>
    </location>
</feature>
<sequence length="950" mass="105748">MYAVRVRHGGRALHRCFLTRLCSTLPAVQRALNYTEGSKIGGYTIQKVTSVPDLLLTAVKLKHEATSAQHLHLARNDPNNLFSVQFRTPAPDSTGVPHILEHLVLCGSERFTCRDPFFKMLSRSLATFMNAFTSSDFTMFPFSTQNPKDFQNLLSVYLDAVFFPRLQQLDFWQEGWRLEHMKTEDPTSPIVFKGVVFNEMKGAFSSREQLFCEHSQRALQPVGYGGSSGGDPIAIPDLSWQQLCAYHASHYHPSNARITDSFESFTLSLLGSLLVSGPNAPFYQALIEAQIGSDFTPTIGYEGNTKDGVFSVGLQGLGEGDSATVVDVIDQVIAQVVESGFTDERVEALLHKMELGLKHQTTNFGLTLASAVASTWNHDGDPVEVLRVEDHVQRLRACLRDNPKYLQEKVAHYLQQNKHRLVLTMLPEAAFGERQLSAEAEKLQAKISSLGVDERAHLVQQGLHLQREQDKDDASCLPTLRTVDVQPKISPTIMHIKTTSGGVPVLCCDQPTNGVVYFRAFINSHTLTGEMKTLLPLFCSVLTKMGLASMDYRQLAQRMDLTTGDLNVTPCIQNDHSSLDAYEQGVLFSSMCLDKNVDKMMDLWKDIFTSSIFEDLDRLKTLLLMAAQELANGVTDCGHMYAMTRAARLLTPAGDIRENFEGLAQVSLMKRLSEYTDVNHLIGKLSRLQHQLLTSGNLRCSINSTPEKTEHALMAVDRFVASLPKSTPKQSPLVQATVLQKSLPCEDGNEKMIRHLLLQSWFRPCEMKTYFQLDVPVSFAAHCLRCVPFTDPDYASLQVLARLLGSKFLHREIREKGGAYGGAAKMTNGNFTFFSYRDPSPHNSLSTFERSKSWACSGKYNAQDVDEAKLSVFSAIDAPLAPSEKGQALFLSGISEEMRQKHREAVFSVNQDSLVDVATRYLEKGAQTSGVTIIGPQNKTLTRDPSWIVH</sequence>
<evidence type="ECO:0000313" key="14">
    <source>
        <dbReference type="Ensembl" id="ENSEBUP00000003674.1"/>
    </source>
</evidence>
<dbReference type="Pfam" id="PF05193">
    <property type="entry name" value="Peptidase_M16_C"/>
    <property type="match status" value="1"/>
</dbReference>
<evidence type="ECO:0000259" key="13">
    <source>
        <dbReference type="SMART" id="SM01264"/>
    </source>
</evidence>
<evidence type="ECO:0000256" key="8">
    <source>
        <dbReference type="ARBA" id="ARBA00022833"/>
    </source>
</evidence>
<dbReference type="InterPro" id="IPR055130">
    <property type="entry name" value="PreP_C"/>
</dbReference>
<dbReference type="SUPFAM" id="SSF63411">
    <property type="entry name" value="LuxS/MPP-like metallohydrolase"/>
    <property type="match status" value="4"/>
</dbReference>
<reference evidence="14" key="1">
    <citation type="submission" date="2025-08" db="UniProtKB">
        <authorList>
            <consortium name="Ensembl"/>
        </authorList>
    </citation>
    <scope>IDENTIFICATION</scope>
</reference>
<keyword evidence="7" id="KW-0378">Hydrolase</keyword>
<comment type="cofactor">
    <cofactor evidence="1">
        <name>Zn(2+)</name>
        <dbReference type="ChEBI" id="CHEBI:29105"/>
    </cofactor>
</comment>
<keyword evidence="11" id="KW-1015">Disulfide bond</keyword>
<evidence type="ECO:0000256" key="2">
    <source>
        <dbReference type="ARBA" id="ARBA00004305"/>
    </source>
</evidence>
<organism evidence="14 15">
    <name type="scientific">Eptatretus burgeri</name>
    <name type="common">Inshore hagfish</name>
    <dbReference type="NCBI Taxonomy" id="7764"/>
    <lineage>
        <taxon>Eukaryota</taxon>
        <taxon>Metazoa</taxon>
        <taxon>Chordata</taxon>
        <taxon>Craniata</taxon>
        <taxon>Vertebrata</taxon>
        <taxon>Cyclostomata</taxon>
        <taxon>Myxini</taxon>
        <taxon>Myxiniformes</taxon>
        <taxon>Myxinidae</taxon>
        <taxon>Eptatretinae</taxon>
        <taxon>Eptatretus</taxon>
    </lineage>
</organism>
<keyword evidence="6" id="KW-0479">Metal-binding</keyword>
<dbReference type="PANTHER" id="PTHR43016">
    <property type="entry name" value="PRESEQUENCE PROTEASE"/>
    <property type="match status" value="1"/>
</dbReference>
<evidence type="ECO:0000256" key="12">
    <source>
        <dbReference type="ARBA" id="ARBA00032857"/>
    </source>
</evidence>
<dbReference type="GO" id="GO:0005759">
    <property type="term" value="C:mitochondrial matrix"/>
    <property type="evidence" value="ECO:0007669"/>
    <property type="project" value="UniProtKB-SubCell"/>
</dbReference>
<dbReference type="Pfam" id="PF08367">
    <property type="entry name" value="M16C_assoc"/>
    <property type="match status" value="1"/>
</dbReference>
<name>A0A8C4PXV8_EPTBU</name>
<evidence type="ECO:0000256" key="3">
    <source>
        <dbReference type="ARBA" id="ARBA00007575"/>
    </source>
</evidence>
<evidence type="ECO:0000256" key="6">
    <source>
        <dbReference type="ARBA" id="ARBA00022723"/>
    </source>
</evidence>
<dbReference type="Pfam" id="PF22516">
    <property type="entry name" value="PreP_C"/>
    <property type="match status" value="1"/>
</dbReference>
<protein>
    <recommendedName>
        <fullName evidence="12">Pitrilysin metalloproteinase 1</fullName>
    </recommendedName>
</protein>
<dbReference type="InterPro" id="IPR011249">
    <property type="entry name" value="Metalloenz_LuxS/M16"/>
</dbReference>
<comment type="similarity">
    <text evidence="3">Belongs to the peptidase M16 family. PreP subfamily.</text>
</comment>
<evidence type="ECO:0000256" key="5">
    <source>
        <dbReference type="ARBA" id="ARBA00022670"/>
    </source>
</evidence>
<dbReference type="GO" id="GO:0004222">
    <property type="term" value="F:metalloendopeptidase activity"/>
    <property type="evidence" value="ECO:0007669"/>
    <property type="project" value="TreeGrafter"/>
</dbReference>
<dbReference type="Pfam" id="PF00675">
    <property type="entry name" value="Peptidase_M16"/>
    <property type="match status" value="1"/>
</dbReference>
<evidence type="ECO:0000256" key="1">
    <source>
        <dbReference type="ARBA" id="ARBA00001947"/>
    </source>
</evidence>
<dbReference type="InterPro" id="IPR013578">
    <property type="entry name" value="Peptidase_M16C_assoc"/>
</dbReference>